<dbReference type="EMBL" id="JBHFEH010000001">
    <property type="protein sequence ID" value="KAL2059045.1"/>
    <property type="molecule type" value="Genomic_DNA"/>
</dbReference>
<comment type="caution">
    <text evidence="1">The sequence shown here is derived from an EMBL/GenBank/DDBJ whole genome shotgun (WGS) entry which is preliminary data.</text>
</comment>
<dbReference type="Proteomes" id="UP001590951">
    <property type="component" value="Unassembled WGS sequence"/>
</dbReference>
<evidence type="ECO:0000313" key="2">
    <source>
        <dbReference type="Proteomes" id="UP001590951"/>
    </source>
</evidence>
<evidence type="ECO:0000313" key="1">
    <source>
        <dbReference type="EMBL" id="KAL2059045.1"/>
    </source>
</evidence>
<sequence>MMQFWHEWADSLEARLLQLANRTDFTEICERDDMDLIRKFLKYPDRPSIQPGSSQETQESLIDRAWHQWATDVEVIFFALKDCLARGKANPKAHLMTFYTLDDKVSACPIPSLSQGDELSKVLCALLWVSGVKFSASSDGTHDLMGGLEETCLESGTNGRSGRLSEEMAIRKKKLTL</sequence>
<proteinExistence type="predicted"/>
<protein>
    <submittedName>
        <fullName evidence="1">Uncharacterized protein</fullName>
    </submittedName>
</protein>
<gene>
    <name evidence="1" type="ORF">ABVK25_000337</name>
</gene>
<name>A0ABR4BMN2_9LECA</name>
<keyword evidence="2" id="KW-1185">Reference proteome</keyword>
<organism evidence="1 2">
    <name type="scientific">Lepraria finkii</name>
    <dbReference type="NCBI Taxonomy" id="1340010"/>
    <lineage>
        <taxon>Eukaryota</taxon>
        <taxon>Fungi</taxon>
        <taxon>Dikarya</taxon>
        <taxon>Ascomycota</taxon>
        <taxon>Pezizomycotina</taxon>
        <taxon>Lecanoromycetes</taxon>
        <taxon>OSLEUM clade</taxon>
        <taxon>Lecanoromycetidae</taxon>
        <taxon>Lecanorales</taxon>
        <taxon>Lecanorineae</taxon>
        <taxon>Stereocaulaceae</taxon>
        <taxon>Lepraria</taxon>
    </lineage>
</organism>
<reference evidence="1 2" key="1">
    <citation type="submission" date="2024-09" db="EMBL/GenBank/DDBJ databases">
        <title>Rethinking Asexuality: The Enigmatic Case of Functional Sexual Genes in Lepraria (Stereocaulaceae).</title>
        <authorList>
            <person name="Doellman M."/>
            <person name="Sun Y."/>
            <person name="Barcenas-Pena A."/>
            <person name="Lumbsch H.T."/>
            <person name="Grewe F."/>
        </authorList>
    </citation>
    <scope>NUCLEOTIDE SEQUENCE [LARGE SCALE GENOMIC DNA]</scope>
    <source>
        <strain evidence="1 2">Grewe 0041</strain>
    </source>
</reference>
<accession>A0ABR4BMN2</accession>